<dbReference type="AlphaFoldDB" id="A0A367YL62"/>
<dbReference type="InterPro" id="IPR039340">
    <property type="entry name" value="Tfc4/TFIIIC-102/Sfc4"/>
</dbReference>
<evidence type="ECO:0000256" key="1">
    <source>
        <dbReference type="PROSITE-ProRule" id="PRU00339"/>
    </source>
</evidence>
<dbReference type="Gene3D" id="1.25.40.10">
    <property type="entry name" value="Tetratricopeptide repeat domain"/>
    <property type="match status" value="4"/>
</dbReference>
<feature type="region of interest" description="Disordered" evidence="2">
    <location>
        <begin position="39"/>
        <end position="73"/>
    </location>
</feature>
<dbReference type="EMBL" id="QLNQ01000019">
    <property type="protein sequence ID" value="RCK65742.1"/>
    <property type="molecule type" value="Genomic_DNA"/>
</dbReference>
<dbReference type="Proteomes" id="UP000253472">
    <property type="component" value="Unassembled WGS sequence"/>
</dbReference>
<name>A0A367YL62_9ASCO</name>
<feature type="repeat" description="TPR" evidence="1">
    <location>
        <begin position="224"/>
        <end position="257"/>
    </location>
</feature>
<comment type="caution">
    <text evidence="3">The sequence shown here is derived from an EMBL/GenBank/DDBJ whole genome shotgun (WGS) entry which is preliminary data.</text>
</comment>
<evidence type="ECO:0000313" key="3">
    <source>
        <dbReference type="EMBL" id="RCK65742.1"/>
    </source>
</evidence>
<feature type="region of interest" description="Disordered" evidence="2">
    <location>
        <begin position="1"/>
        <end position="26"/>
    </location>
</feature>
<proteinExistence type="predicted"/>
<feature type="repeat" description="TPR" evidence="1">
    <location>
        <begin position="449"/>
        <end position="482"/>
    </location>
</feature>
<accession>A0A367YL62</accession>
<dbReference type="SMART" id="SM00028">
    <property type="entry name" value="TPR"/>
    <property type="match status" value="8"/>
</dbReference>
<dbReference type="GO" id="GO:0006383">
    <property type="term" value="P:transcription by RNA polymerase III"/>
    <property type="evidence" value="ECO:0007669"/>
    <property type="project" value="InterPro"/>
</dbReference>
<dbReference type="InterPro" id="IPR011990">
    <property type="entry name" value="TPR-like_helical_dom_sf"/>
</dbReference>
<evidence type="ECO:0000256" key="2">
    <source>
        <dbReference type="SAM" id="MobiDB-lite"/>
    </source>
</evidence>
<dbReference type="STRING" id="5486.A0A367YL62"/>
<evidence type="ECO:0000313" key="4">
    <source>
        <dbReference type="Proteomes" id="UP000253472"/>
    </source>
</evidence>
<sequence length="967" mass="113850">MSTRRATRASSRPPEHEEEEEVEDDIYDQELEDIKKHIDFHNESDDSEDEYILSTSEEEEERQQYGEADDDYDENYNFKDALKGASNFRVRNRREKISKSSKNYYKRKMMRADNRELDPEVRSNLSQANEAFVRKDFDTAKSLYLEVIKKDAKSFTAFKALGEIYQAQGDYNKCCSYWFLAANIHPWDTEFWGQVAQLSADLGHIDQAIYCYGRAITSDVKKSCEFILQRALLFQERKQFGKALEGFQKVRQLYPQDANIIKYLASVYLEQKRLNDAINLYMKVLDNNIDPNKESGEVYPKFDWAELNILLELHLQNHSWRMGLNVLKLTSRWIQDRTNETWWSDDEDLEYDNERRFEVLEGLSMDQRETAMEKPFDLPIDIRFKLGCLRLGLKQKKVAMQSFDYLLEEQDVADLHFEAGRLLEEHGHYEDGLKFLTKAYEDEEYHGSLELTELLARCYFEVGDYHESKYAYEVLLQHDPNNLDFKLSLAENLLYLGESSDAQKLILEVRQSRPKEEGVDIEIDSETSDNLSLIPNEFKKTHGKRKLTEQEKEEIETNATRKLLEKYGRMQRLQDAINNGDRVAISAWVQLASQLIEIFANVKSFFPRDKNRVFRGILRYRRRKDMGLDEKLARTHNLYLGIVPDDNNSRHTLTSKTEYRGLTYDQWFDIFAQYAVLICRYENKVDYADEIVDLALNVNVFIQDKRKENLLRALKLVFAVGRGQIGESIFIYIRHFLNLNQFSPFIYKLFMCCYSSGINFWEQISCYNHQKYFLRQLKGYDSYYSGKDVLGMATITADLSDIKLGKNHLDLIYVYANLLGGNKSYASTIFYLNRAYRDYNKDPILCLMIGLNHIHRSMQRLSTNRHIQLLQGISYILEYKELRSVNATKFELQEIEYNFGRFFHTIGLFTLAVKHYEKVLEMKDEFVDEGDEDYDMSWEAAYNLSLIYNINGNARLAKEIIDKYLTV</sequence>
<dbReference type="InterPro" id="IPR019734">
    <property type="entry name" value="TPR_rpt"/>
</dbReference>
<feature type="compositionally biased region" description="Low complexity" evidence="2">
    <location>
        <begin position="1"/>
        <end position="12"/>
    </location>
</feature>
<gene>
    <name evidence="3" type="primary">TFC4_0</name>
    <name evidence="3" type="ORF">Cantr_01465</name>
</gene>
<dbReference type="PANTHER" id="PTHR23082:SF0">
    <property type="entry name" value="GENERAL TRANSCRIPTION FACTOR 3C POLYPEPTIDE 3"/>
    <property type="match status" value="1"/>
</dbReference>
<feature type="compositionally biased region" description="Acidic residues" evidence="2">
    <location>
        <begin position="16"/>
        <end position="26"/>
    </location>
</feature>
<keyword evidence="1" id="KW-0802">TPR repeat</keyword>
<dbReference type="PANTHER" id="PTHR23082">
    <property type="entry name" value="TRANSCRIPTION INITIATION FACTOR IIIC TFIIIC , POLYPEPTIDE 3-RELATED"/>
    <property type="match status" value="1"/>
</dbReference>
<dbReference type="SUPFAM" id="SSF48452">
    <property type="entry name" value="TPR-like"/>
    <property type="match status" value="3"/>
</dbReference>
<feature type="compositionally biased region" description="Acidic residues" evidence="2">
    <location>
        <begin position="45"/>
        <end position="73"/>
    </location>
</feature>
<organism evidence="3 4">
    <name type="scientific">Candida viswanathii</name>
    <dbReference type="NCBI Taxonomy" id="5486"/>
    <lineage>
        <taxon>Eukaryota</taxon>
        <taxon>Fungi</taxon>
        <taxon>Dikarya</taxon>
        <taxon>Ascomycota</taxon>
        <taxon>Saccharomycotina</taxon>
        <taxon>Pichiomycetes</taxon>
        <taxon>Debaryomycetaceae</taxon>
        <taxon>Candida/Lodderomyces clade</taxon>
        <taxon>Candida</taxon>
    </lineage>
</organism>
<protein>
    <submittedName>
        <fullName evidence="3">Transcription factor tau subunit</fullName>
    </submittedName>
</protein>
<dbReference type="GO" id="GO:0000127">
    <property type="term" value="C:transcription factor TFIIIC complex"/>
    <property type="evidence" value="ECO:0007669"/>
    <property type="project" value="TreeGrafter"/>
</dbReference>
<keyword evidence="4" id="KW-1185">Reference proteome</keyword>
<dbReference type="PROSITE" id="PS50005">
    <property type="entry name" value="TPR"/>
    <property type="match status" value="2"/>
</dbReference>
<reference evidence="3 4" key="1">
    <citation type="submission" date="2018-06" db="EMBL/GenBank/DDBJ databases">
        <title>Whole genome sequencing of Candida tropicalis (genome annotated by CSBL at Korea University).</title>
        <authorList>
            <person name="Ahn J."/>
        </authorList>
    </citation>
    <scope>NUCLEOTIDE SEQUENCE [LARGE SCALE GENOMIC DNA]</scope>
    <source>
        <strain evidence="3 4">ATCC 20962</strain>
    </source>
</reference>
<dbReference type="OrthoDB" id="9991317at2759"/>
<dbReference type="Pfam" id="PF13174">
    <property type="entry name" value="TPR_6"/>
    <property type="match status" value="1"/>
</dbReference>